<accession>E8U3Y4</accession>
<dbReference type="InterPro" id="IPR003784">
    <property type="entry name" value="BioY"/>
</dbReference>
<comment type="similarity">
    <text evidence="1 2">Belongs to the BioY family.</text>
</comment>
<evidence type="ECO:0000313" key="5">
    <source>
        <dbReference type="Proteomes" id="UP000008635"/>
    </source>
</evidence>
<dbReference type="Proteomes" id="UP000008635">
    <property type="component" value="Chromosome"/>
</dbReference>
<dbReference type="PIRSF" id="PIRSF016661">
    <property type="entry name" value="BioY"/>
    <property type="match status" value="1"/>
</dbReference>
<keyword evidence="2" id="KW-0813">Transport</keyword>
<feature type="transmembrane region" description="Helical" evidence="3">
    <location>
        <begin position="129"/>
        <end position="150"/>
    </location>
</feature>
<sequence>MIMHPTLAQTAFPRHTLARDVALVLGGSLLIALGARLEVPLPWTPVPITLQTLFVLLVGAALGPRLGALAALAYLAEGAAGLPFFSGGAAGAAKLFGATGGYLLSFPVMAALVGALVQRAAVDRRLHTAALAMLLATFVNYLMGVTWLGVALPGHQSVAALLNMGAWPFIAGDALKAGLVALLLPATWAMLKK</sequence>
<dbReference type="AlphaFoldDB" id="E8U3Y4"/>
<keyword evidence="5" id="KW-1185">Reference proteome</keyword>
<dbReference type="Gene3D" id="1.10.1760.20">
    <property type="match status" value="1"/>
</dbReference>
<dbReference type="OrthoDB" id="9803495at2"/>
<evidence type="ECO:0000313" key="4">
    <source>
        <dbReference type="EMBL" id="ADV65678.1"/>
    </source>
</evidence>
<dbReference type="STRING" id="709986.Deima_0014"/>
<dbReference type="HOGENOM" id="CLU_077931_2_0_0"/>
<keyword evidence="3" id="KW-0812">Transmembrane</keyword>
<comment type="subcellular location">
    <subcellularLocation>
        <location evidence="2">Cell membrane</location>
        <topology evidence="2">Multi-pass membrane protein</topology>
    </subcellularLocation>
</comment>
<keyword evidence="2 3" id="KW-0472">Membrane</keyword>
<keyword evidence="3" id="KW-1133">Transmembrane helix</keyword>
<reference evidence="5" key="2">
    <citation type="submission" date="2011-01" db="EMBL/GenBank/DDBJ databases">
        <title>The complete genome of Deinococcus maricopensis DSM 21211.</title>
        <authorList>
            <consortium name="US DOE Joint Genome Institute (JGI-PGF)"/>
            <person name="Lucas S."/>
            <person name="Copeland A."/>
            <person name="Lapidus A."/>
            <person name="Goodwin L."/>
            <person name="Pitluck S."/>
            <person name="Kyrpides N."/>
            <person name="Mavromatis K."/>
            <person name="Pagani I."/>
            <person name="Ivanova N."/>
            <person name="Ovchinnikova G."/>
            <person name="Zeytun A."/>
            <person name="Detter J.C."/>
            <person name="Han C."/>
            <person name="Land M."/>
            <person name="Hauser L."/>
            <person name="Markowitz V."/>
            <person name="Cheng J.-F."/>
            <person name="Hugenholtz P."/>
            <person name="Woyke T."/>
            <person name="Wu D."/>
            <person name="Pukall R."/>
            <person name="Gehrich-Schroeter G."/>
            <person name="Brambilla E."/>
            <person name="Klenk H.-P."/>
            <person name="Eisen J.A."/>
        </authorList>
    </citation>
    <scope>NUCLEOTIDE SEQUENCE [LARGE SCALE GENOMIC DNA]</scope>
    <source>
        <strain evidence="5">DSM 21211 / LMG 22137 / NRRL B-23946 / LB-34</strain>
    </source>
</reference>
<dbReference type="GO" id="GO:0005886">
    <property type="term" value="C:plasma membrane"/>
    <property type="evidence" value="ECO:0007669"/>
    <property type="project" value="UniProtKB-SubCell"/>
</dbReference>
<feature type="transmembrane region" description="Helical" evidence="3">
    <location>
        <begin position="170"/>
        <end position="191"/>
    </location>
</feature>
<dbReference type="KEGG" id="dmr:Deima_0014"/>
<gene>
    <name evidence="4" type="ordered locus">Deima_0014</name>
</gene>
<dbReference type="RefSeq" id="WP_013555183.1">
    <property type="nucleotide sequence ID" value="NC_014958.1"/>
</dbReference>
<dbReference type="GO" id="GO:0015225">
    <property type="term" value="F:biotin transmembrane transporter activity"/>
    <property type="evidence" value="ECO:0007669"/>
    <property type="project" value="UniProtKB-UniRule"/>
</dbReference>
<name>E8U3Y4_DEIML</name>
<dbReference type="eggNOG" id="COG1268">
    <property type="taxonomic scope" value="Bacteria"/>
</dbReference>
<evidence type="ECO:0000256" key="1">
    <source>
        <dbReference type="ARBA" id="ARBA00010692"/>
    </source>
</evidence>
<dbReference type="PANTHER" id="PTHR34295">
    <property type="entry name" value="BIOTIN TRANSPORTER BIOY"/>
    <property type="match status" value="1"/>
</dbReference>
<dbReference type="EMBL" id="CP002454">
    <property type="protein sequence ID" value="ADV65678.1"/>
    <property type="molecule type" value="Genomic_DNA"/>
</dbReference>
<keyword evidence="2" id="KW-1003">Cell membrane</keyword>
<proteinExistence type="inferred from homology"/>
<evidence type="ECO:0000256" key="2">
    <source>
        <dbReference type="PIRNR" id="PIRNR016661"/>
    </source>
</evidence>
<dbReference type="PANTHER" id="PTHR34295:SF1">
    <property type="entry name" value="BIOTIN TRANSPORTER BIOY"/>
    <property type="match status" value="1"/>
</dbReference>
<dbReference type="Pfam" id="PF02632">
    <property type="entry name" value="BioY"/>
    <property type="match status" value="1"/>
</dbReference>
<protein>
    <recommendedName>
        <fullName evidence="2">Biotin transporter</fullName>
    </recommendedName>
</protein>
<organism evidence="4 5">
    <name type="scientific">Deinococcus maricopensis (strain DSM 21211 / LMG 22137 / NRRL B-23946 / LB-34)</name>
    <dbReference type="NCBI Taxonomy" id="709986"/>
    <lineage>
        <taxon>Bacteria</taxon>
        <taxon>Thermotogati</taxon>
        <taxon>Deinococcota</taxon>
        <taxon>Deinococci</taxon>
        <taxon>Deinococcales</taxon>
        <taxon>Deinococcaceae</taxon>
        <taxon>Deinococcus</taxon>
    </lineage>
</organism>
<feature type="transmembrane region" description="Helical" evidence="3">
    <location>
        <begin position="95"/>
        <end position="117"/>
    </location>
</feature>
<evidence type="ECO:0000256" key="3">
    <source>
        <dbReference type="SAM" id="Phobius"/>
    </source>
</evidence>
<reference evidence="4 5" key="1">
    <citation type="journal article" date="2011" name="Stand. Genomic Sci.">
        <title>Complete genome sequence of Deinococcus maricopensis type strain (LB-34).</title>
        <authorList>
            <person name="Pukall R."/>
            <person name="Zeytun A."/>
            <person name="Lucas S."/>
            <person name="Lapidus A."/>
            <person name="Hammon N."/>
            <person name="Deshpande S."/>
            <person name="Nolan M."/>
            <person name="Cheng J.F."/>
            <person name="Pitluck S."/>
            <person name="Liolios K."/>
            <person name="Pagani I."/>
            <person name="Mikhailova N."/>
            <person name="Ivanova N."/>
            <person name="Mavromatis K."/>
            <person name="Pati A."/>
            <person name="Tapia R."/>
            <person name="Han C."/>
            <person name="Goodwin L."/>
            <person name="Chen A."/>
            <person name="Palaniappan K."/>
            <person name="Land M."/>
            <person name="Hauser L."/>
            <person name="Chang Y.J."/>
            <person name="Jeffries C.D."/>
            <person name="Brambilla E.M."/>
            <person name="Rohde M."/>
            <person name="Goker M."/>
            <person name="Detter J.C."/>
            <person name="Woyke T."/>
            <person name="Bristow J."/>
            <person name="Eisen J.A."/>
            <person name="Markowitz V."/>
            <person name="Hugenholtz P."/>
            <person name="Kyrpides N.C."/>
            <person name="Klenk H.P."/>
        </authorList>
    </citation>
    <scope>NUCLEOTIDE SEQUENCE [LARGE SCALE GENOMIC DNA]</scope>
    <source>
        <strain evidence="5">DSM 21211 / LMG 22137 / NRRL B-23946 / LB-34</strain>
    </source>
</reference>